<comment type="caution">
    <text evidence="12">The sequence shown here is derived from an EMBL/GenBank/DDBJ whole genome shotgun (WGS) entry which is preliminary data.</text>
</comment>
<dbReference type="PANTHER" id="PTHR30221:SF1">
    <property type="entry name" value="SMALL-CONDUCTANCE MECHANOSENSITIVE CHANNEL"/>
    <property type="match status" value="1"/>
</dbReference>
<sequence>MSMRFFKRLACLLIMLCVSISAGAVLKEKNLNSTLSVLRAELETAFYEQRNNMARYKMYTEQQHKQMVALMQRSDQVALMLYSQKQDFTFDMTYACHEATEMYREFNKRSMPYNNIMKRMDAELTRYKYLIETLSMIPPSMKRMGQAKQGQQPPKYIMDKNGKQRKLPFMLDGQGLHDRKACLDYATALARNLQNMRNNVEKDEQHYQRMSAKLKKMNDYAIQRYNDIQHTIFVNGDQSYLEIVKNMPMQYRSAKADVNEKYDEEKVKIANGGERKVYSQWRGPIVGGLSVFVLLYMLIAGMLSNVLVRWLVPKRYRTEAFMKKKVCLILFVAMLIFAVSVMVARTFMYHNFFLMASKLLIEYAWLLCAIFFSLLVRLPGEQIKSGFRIYAPIMLMSFIVITFRIIFIPNNLVMLIFPPILLVFTVWQWRVVKRHNANIPRSDIFYTWISLAIMVFSTASSLYGYVLLAVQVLIWWMFQLSCIQTITCVYDMLAQYEKRYLAHKIHSEADAEKAKKGSMLSIITVSHNKHINVTWFYDFVYMALVPMLSVFSLLLSIWWAADVFDLTATVWNIFMFNFLNVTGVVQLSIGKMVMVLSQFFLFRYINYLVKSLYHKYHKSKVVVNGKPNFTLANNIIAICCWGLYFIISIKLLKIPSTAISVISAGLATGVGFAMKDLLENFFYGISLMTGRVRVGDYIECDGIRGKVDSITYQSTQIITGDGCVIAFLNSSLFSKNFKNITRNHSYEWVKVPVGVAYGSNVEEVRQMLIKAVNNLEEKAPDGRDIIDTTRPVSVVFDEFGDNSVNLFVTYWVLVEEKFTKTGQVKEAIYNTLNEHNIEIPFPQRDVHIIAQ</sequence>
<keyword evidence="5 8" id="KW-1133">Transmembrane helix</keyword>
<dbReference type="InterPro" id="IPR011066">
    <property type="entry name" value="MscS_channel_C_sf"/>
</dbReference>
<organism evidence="12 13">
    <name type="scientific">Leyella stercorea</name>
    <dbReference type="NCBI Taxonomy" id="363265"/>
    <lineage>
        <taxon>Bacteria</taxon>
        <taxon>Pseudomonadati</taxon>
        <taxon>Bacteroidota</taxon>
        <taxon>Bacteroidia</taxon>
        <taxon>Bacteroidales</taxon>
        <taxon>Prevotellaceae</taxon>
        <taxon>Leyella</taxon>
    </lineage>
</organism>
<feature type="transmembrane region" description="Helical" evidence="8">
    <location>
        <begin position="285"/>
        <end position="308"/>
    </location>
</feature>
<feature type="transmembrane region" description="Helical" evidence="8">
    <location>
        <begin position="328"/>
        <end position="348"/>
    </location>
</feature>
<dbReference type="EMBL" id="QRNO01000041">
    <property type="protein sequence ID" value="RHK49652.1"/>
    <property type="molecule type" value="Genomic_DNA"/>
</dbReference>
<dbReference type="GO" id="GO:0008381">
    <property type="term" value="F:mechanosensitive monoatomic ion channel activity"/>
    <property type="evidence" value="ECO:0007669"/>
    <property type="project" value="InterPro"/>
</dbReference>
<feature type="transmembrane region" description="Helical" evidence="8">
    <location>
        <begin position="629"/>
        <end position="647"/>
    </location>
</feature>
<keyword evidence="6 8" id="KW-0472">Membrane</keyword>
<feature type="transmembrane region" description="Helical" evidence="8">
    <location>
        <begin position="413"/>
        <end position="432"/>
    </location>
</feature>
<keyword evidence="13" id="KW-1185">Reference proteome</keyword>
<dbReference type="Gene3D" id="3.30.70.100">
    <property type="match status" value="1"/>
</dbReference>
<dbReference type="InterPro" id="IPR049278">
    <property type="entry name" value="MS_channel_C"/>
</dbReference>
<feature type="domain" description="Mechanosensitive ion channel MscS C-terminal" evidence="11">
    <location>
        <begin position="749"/>
        <end position="839"/>
    </location>
</feature>
<dbReference type="OrthoDB" id="9809206at2"/>
<feature type="transmembrane region" description="Helical" evidence="8">
    <location>
        <begin position="539"/>
        <end position="560"/>
    </location>
</feature>
<feature type="transmembrane region" description="Helical" evidence="8">
    <location>
        <begin position="360"/>
        <end position="377"/>
    </location>
</feature>
<dbReference type="PANTHER" id="PTHR30221">
    <property type="entry name" value="SMALL-CONDUCTANCE MECHANOSENSITIVE CHANNEL"/>
    <property type="match status" value="1"/>
</dbReference>
<dbReference type="InterPro" id="IPR010920">
    <property type="entry name" value="LSM_dom_sf"/>
</dbReference>
<dbReference type="Pfam" id="PF21082">
    <property type="entry name" value="MS_channel_3rd"/>
    <property type="match status" value="1"/>
</dbReference>
<evidence type="ECO:0000256" key="8">
    <source>
        <dbReference type="SAM" id="Phobius"/>
    </source>
</evidence>
<gene>
    <name evidence="12" type="ORF">DW060_08575</name>
</gene>
<evidence type="ECO:0000313" key="12">
    <source>
        <dbReference type="EMBL" id="RHK49652.1"/>
    </source>
</evidence>
<evidence type="ECO:0000256" key="9">
    <source>
        <dbReference type="SAM" id="SignalP"/>
    </source>
</evidence>
<dbReference type="Gene3D" id="2.30.30.60">
    <property type="match status" value="1"/>
</dbReference>
<feature type="transmembrane region" description="Helical" evidence="8">
    <location>
        <begin position="654"/>
        <end position="674"/>
    </location>
</feature>
<evidence type="ECO:0000256" key="3">
    <source>
        <dbReference type="ARBA" id="ARBA00022475"/>
    </source>
</evidence>
<dbReference type="InterPro" id="IPR045275">
    <property type="entry name" value="MscS_archaea/bacteria_type"/>
</dbReference>
<evidence type="ECO:0000313" key="13">
    <source>
        <dbReference type="Proteomes" id="UP000286598"/>
    </source>
</evidence>
<evidence type="ECO:0000256" key="1">
    <source>
        <dbReference type="ARBA" id="ARBA00004651"/>
    </source>
</evidence>
<evidence type="ECO:0000256" key="2">
    <source>
        <dbReference type="ARBA" id="ARBA00008017"/>
    </source>
</evidence>
<protein>
    <submittedName>
        <fullName evidence="12">Mechanosensitive ion channel family protein</fullName>
    </submittedName>
</protein>
<dbReference type="Gene3D" id="1.10.287.1260">
    <property type="match status" value="1"/>
</dbReference>
<feature type="chain" id="PRO_5019381812" evidence="9">
    <location>
        <begin position="25"/>
        <end position="851"/>
    </location>
</feature>
<dbReference type="SUPFAM" id="SSF82689">
    <property type="entry name" value="Mechanosensitive channel protein MscS (YggB), C-terminal domain"/>
    <property type="match status" value="1"/>
</dbReference>
<feature type="transmembrane region" description="Helical" evidence="8">
    <location>
        <begin position="389"/>
        <end position="407"/>
    </location>
</feature>
<evidence type="ECO:0000259" key="10">
    <source>
        <dbReference type="Pfam" id="PF00924"/>
    </source>
</evidence>
<feature type="transmembrane region" description="Helical" evidence="8">
    <location>
        <begin position="472"/>
        <end position="493"/>
    </location>
</feature>
<evidence type="ECO:0000256" key="5">
    <source>
        <dbReference type="ARBA" id="ARBA00022989"/>
    </source>
</evidence>
<dbReference type="SUPFAM" id="SSF50182">
    <property type="entry name" value="Sm-like ribonucleoproteins"/>
    <property type="match status" value="1"/>
</dbReference>
<comment type="similarity">
    <text evidence="2">Belongs to the MscS (TC 1.A.23) family.</text>
</comment>
<feature type="signal peptide" evidence="9">
    <location>
        <begin position="1"/>
        <end position="24"/>
    </location>
</feature>
<accession>A0A415GK24</accession>
<dbReference type="AlphaFoldDB" id="A0A415GK24"/>
<dbReference type="GO" id="GO:0005886">
    <property type="term" value="C:plasma membrane"/>
    <property type="evidence" value="ECO:0007669"/>
    <property type="project" value="UniProtKB-SubCell"/>
</dbReference>
<evidence type="ECO:0000259" key="11">
    <source>
        <dbReference type="Pfam" id="PF21082"/>
    </source>
</evidence>
<keyword evidence="3" id="KW-1003">Cell membrane</keyword>
<proteinExistence type="inferred from homology"/>
<dbReference type="Pfam" id="PF00924">
    <property type="entry name" value="MS_channel_2nd"/>
    <property type="match status" value="1"/>
</dbReference>
<reference evidence="12 13" key="1">
    <citation type="submission" date="2018-08" db="EMBL/GenBank/DDBJ databases">
        <title>A genome reference for cultivated species of the human gut microbiota.</title>
        <authorList>
            <person name="Zou Y."/>
            <person name="Xue W."/>
            <person name="Luo G."/>
        </authorList>
    </citation>
    <scope>NUCLEOTIDE SEQUENCE [LARGE SCALE GENOMIC DNA]</scope>
    <source>
        <strain evidence="12 13">AF42-9</strain>
    </source>
</reference>
<dbReference type="Proteomes" id="UP000286598">
    <property type="component" value="Unassembled WGS sequence"/>
</dbReference>
<feature type="domain" description="Mechanosensitive ion channel MscS" evidence="10">
    <location>
        <begin position="676"/>
        <end position="742"/>
    </location>
</feature>
<feature type="coiled-coil region" evidence="7">
    <location>
        <begin position="186"/>
        <end position="213"/>
    </location>
</feature>
<keyword evidence="4 8" id="KW-0812">Transmembrane</keyword>
<keyword evidence="9" id="KW-0732">Signal</keyword>
<evidence type="ECO:0000256" key="6">
    <source>
        <dbReference type="ARBA" id="ARBA00023136"/>
    </source>
</evidence>
<evidence type="ECO:0000256" key="7">
    <source>
        <dbReference type="SAM" id="Coils"/>
    </source>
</evidence>
<feature type="transmembrane region" description="Helical" evidence="8">
    <location>
        <begin position="592"/>
        <end position="609"/>
    </location>
</feature>
<dbReference type="InterPro" id="IPR006685">
    <property type="entry name" value="MscS_channel_2nd"/>
</dbReference>
<name>A0A415GK24_9BACT</name>
<evidence type="ECO:0000256" key="4">
    <source>
        <dbReference type="ARBA" id="ARBA00022692"/>
    </source>
</evidence>
<comment type="subcellular location">
    <subcellularLocation>
        <location evidence="1">Cell membrane</location>
        <topology evidence="1">Multi-pass membrane protein</topology>
    </subcellularLocation>
</comment>
<dbReference type="InterPro" id="IPR023408">
    <property type="entry name" value="MscS_beta-dom_sf"/>
</dbReference>
<keyword evidence="7" id="KW-0175">Coiled coil</keyword>
<feature type="transmembrane region" description="Helical" evidence="8">
    <location>
        <begin position="444"/>
        <end position="466"/>
    </location>
</feature>